<feature type="region of interest" description="Disordered" evidence="7">
    <location>
        <begin position="984"/>
        <end position="1012"/>
    </location>
</feature>
<dbReference type="PROSITE" id="PS51233">
    <property type="entry name" value="VWFD"/>
    <property type="match status" value="1"/>
</dbReference>
<accession>G3UUF2</accession>
<dbReference type="Bgee" id="ENSMGAG00000017195">
    <property type="expression patterns" value="Expressed in breast and 2 other cell types or tissues"/>
</dbReference>
<evidence type="ECO:0000256" key="6">
    <source>
        <dbReference type="PROSITE-ProRule" id="PRU00039"/>
    </source>
</evidence>
<keyword evidence="2" id="KW-0964">Secreted</keyword>
<feature type="domain" description="VWFD" evidence="9">
    <location>
        <begin position="1245"/>
        <end position="1421"/>
    </location>
</feature>
<dbReference type="InterPro" id="IPR036084">
    <property type="entry name" value="Ser_inhib-like_sf"/>
</dbReference>
<evidence type="ECO:0000313" key="10">
    <source>
        <dbReference type="Ensembl" id="ENSMGAP00000019414.2"/>
    </source>
</evidence>
<protein>
    <submittedName>
        <fullName evidence="10">Uncharacterized protein</fullName>
    </submittedName>
</protein>
<comment type="caution">
    <text evidence="6">Lacks conserved residue(s) required for the propagation of feature annotation.</text>
</comment>
<gene>
    <name evidence="10" type="primary">LOC100548900</name>
</gene>
<comment type="subcellular location">
    <subcellularLocation>
        <location evidence="1">Secreted</location>
    </subcellularLocation>
</comment>
<dbReference type="SMART" id="SM00832">
    <property type="entry name" value="C8"/>
    <property type="match status" value="1"/>
</dbReference>
<dbReference type="HOGENOM" id="CLU_407644_0_0_1"/>
<dbReference type="InterPro" id="IPR050780">
    <property type="entry name" value="Mucin_vWF_Thrombospondin_sf"/>
</dbReference>
<evidence type="ECO:0000256" key="3">
    <source>
        <dbReference type="ARBA" id="ARBA00023157"/>
    </source>
</evidence>
<dbReference type="Pfam" id="PF25960">
    <property type="entry name" value="Fn1-VW_OTOGL"/>
    <property type="match status" value="1"/>
</dbReference>
<evidence type="ECO:0000256" key="7">
    <source>
        <dbReference type="SAM" id="MobiDB-lite"/>
    </source>
</evidence>
<evidence type="ECO:0000313" key="11">
    <source>
        <dbReference type="Proteomes" id="UP000001645"/>
    </source>
</evidence>
<sequence length="2023" mass="218671">MLLDEVTQRCVYFEDCIEPADGTSPLPASIQTPAVSHLTFSTTLAAIGEVVTSFPLRATTDMKTTLASKLKLPATTEKAKFSAIASNTTLLAITLSSYVSSQPREMTPAEKITTTVPETAKSNVSLSSLVDVSLFPSPVTSETSTKIQMISSGSTKLLRPTEPLIVTAPHAVSRSPQLEGQPVSTFTGTPITFKTTELPVKTKVVEISEIATVALPTQEAQVKLEGLATFTPSSSESRTEKTTVYQPKDSTLSPLGVRSYTSSANLTSTSEMTKTSIGQSSTTIPNVTVTSFSPVITTLSLLKPVSSEVKKTAVALTEQSTKTILSPASMLPSSLGKAITELPIEKVHHLTDAVGIPFTTTLGPKTTTLQTTLLPFTTQEKETPEVTPHVQHTSSSHFLPYSLHHSSTVGKPISLSTGRPSGSVPTPASPALTELKKTFKTVSTTAYPSYTVLNSTEFLTMLYTKYPVLPETTRMPPSFVKVTSEITSPFELEAKSTGKTFTDYKSPLVLSTVKKSTSVYSGSIATSAIKTFISSKETATVPSISTKRESAQTMSFTGSPHTLLSASETTLLPAQPDESEEERITSISTTKTPVFPSSPSSSLISSNISLPSLSIYEKEASVTALSPVHTSHAVLPVTKSSHTFSTSQHLEDQSVSSPSLSQTLLRVTTTPKYPVLETKVAPTASQSTVESVTVVVKPATATAQTSFVPSTGDKVPAQTTKAATVPHLPTTMAMELAHQTSKPSLTSKSSISIYQHPESTLTKSTDQPRILLSTTEATVESTFSSFLTTSLPKGIHPNVLSISLDPTRVILPTEKELILTDSVTQPYVPRTTVLQSTVPARKTADIIFGTSILPSSPELLATSSSSATIEKDAFPSISTDHGLKSTWQVAVTESLVSSEAPKTTTTSSVLLPETTEIPIVMESESSVGAFLTPAISTVSTSMVKTTTEKTVVLPKQVTLSTAAYSSTFLATTVIPATAHSSHVASGSSTIRGTGQSITAPSATSDKTETVTKSTTTSVKPTYFSVSSKSKELMFPDTEKSEELDVQPVHAQDVAITSEIPQKFYSPYFTNTTAAPSNVSVLIPFTIHSSSETKPFSSVAAASLATQTSKHGITSEVQTPSESLLLMISDYPNDTTAPSVSSFAYLSTKPLYGLPTTIADGLATAEAMPGVMQPASVLPTETAALQTCTPLTENECIKYICLDGQLIQVNKSQNCPYNATQPSCGILGYAVQINGDKCCPKWECACRCTIFSDLSVVTYDGNRLALFKEASYIVSQTQDETIAIHVLDCRTNNSNSTSLCLAMLNLTYVSNQIIINRLSRKITVNSRFAWPTVRKYGYKVEDSGFMYAVETPTKIKIQWFHNTGVMIIEFNTTREPKALGLCGFCDRSLENDLMLPNMTVLSKSDAPSTFIDSWQVPDTLKYVGEDRHQETNCSVMDCSECLRLVLNQTFSSCHPYVPPEIFCDIWVQDTEYIQNPCVSLAAYVAMCNKFNICIEWRSNDYCPFACSENFSYQACIAACEVAESCQNNEVAALDSDTCLVLTEGCVCAGGTILHRAHNAVCIPEEKCACTDSSGAPHAVGDIWKTSLSGCCMEKCVDTETVIPVEYSCSDSHNFDCQRFAEVVLLVPDDQTCCPQKICKCDPAKCEPMEHMPSCQEDQTLIAARVESTCCISYICACGACSDEIPKCQEGEVLIVNDNTTERCCPTYQCICEIHRCPEFKCMLGMSLVEVWSPEKCCPFRTCECSCETIPKPQCKLGQKLQIDEQFQNSSENICNCVKYKCVRDKVCLSNERGVLLPGQTIVEHSLDGICHISYCTNVIDPSTKYYRINTSSVACAVKCKANQVYQPPKDLTTCCGSCKNISCLHTFNNGTVSNFKPGTTWISNCMRYECLNTAIGSVLVASSVGCPPFNETECVKVGGYVVPFLEGCCKTCKEDGKFCKKVTVRMTIRKNDCRSNTPVNIVSCDGKCPSASIYNYNINTYARFCKCCRELGLQRRTVQLYCTSNSTWVSYSIQEPTDCSCQWS</sequence>
<dbReference type="Ensembl" id="ENSMGAT00000019618.2">
    <property type="protein sequence ID" value="ENSMGAP00000019414.2"/>
    <property type="gene ID" value="ENSMGAG00000017195.2"/>
</dbReference>
<reference evidence="10" key="2">
    <citation type="submission" date="2025-08" db="UniProtKB">
        <authorList>
            <consortium name="Ensembl"/>
        </authorList>
    </citation>
    <scope>IDENTIFICATION</scope>
</reference>
<dbReference type="PANTHER" id="PTHR11339:SF228">
    <property type="entry name" value="OTOGELIN"/>
    <property type="match status" value="1"/>
</dbReference>
<evidence type="ECO:0000259" key="8">
    <source>
        <dbReference type="PROSITE" id="PS01225"/>
    </source>
</evidence>
<dbReference type="InterPro" id="IPR006207">
    <property type="entry name" value="Cys_knot_C"/>
</dbReference>
<dbReference type="GeneTree" id="ENSGT00940000157490"/>
<evidence type="ECO:0000256" key="2">
    <source>
        <dbReference type="ARBA" id="ARBA00022525"/>
    </source>
</evidence>
<dbReference type="CDD" id="cd19941">
    <property type="entry name" value="TIL"/>
    <property type="match status" value="1"/>
</dbReference>
<feature type="compositionally biased region" description="Polar residues" evidence="7">
    <location>
        <begin position="984"/>
        <end position="1002"/>
    </location>
</feature>
<proteinExistence type="inferred from homology"/>
<dbReference type="Pfam" id="PF00094">
    <property type="entry name" value="VWD"/>
    <property type="match status" value="1"/>
</dbReference>
<dbReference type="GO" id="GO:0031012">
    <property type="term" value="C:extracellular matrix"/>
    <property type="evidence" value="ECO:0007669"/>
    <property type="project" value="TreeGrafter"/>
</dbReference>
<dbReference type="InterPro" id="IPR014853">
    <property type="entry name" value="VWF/SSPO/ZAN-like_Cys-rich_dom"/>
</dbReference>
<dbReference type="GO" id="GO:0005615">
    <property type="term" value="C:extracellular space"/>
    <property type="evidence" value="ECO:0007669"/>
    <property type="project" value="TreeGrafter"/>
</dbReference>
<dbReference type="SMART" id="SM00041">
    <property type="entry name" value="CT"/>
    <property type="match status" value="1"/>
</dbReference>
<reference evidence="10 11" key="1">
    <citation type="journal article" date="2010" name="PLoS Biol.">
        <title>Multi-platform next-generation sequencing of the domestic turkey (Meleagris gallopavo): genome assembly and analysis.</title>
        <authorList>
            <person name="Dalloul R.A."/>
            <person name="Long J.A."/>
            <person name="Zimin A.V."/>
            <person name="Aslam L."/>
            <person name="Beal K."/>
            <person name="Blomberg L.A."/>
            <person name="Bouffard P."/>
            <person name="Burt D.W."/>
            <person name="Crasta O."/>
            <person name="Crooijmans R.P."/>
            <person name="Cooper K."/>
            <person name="Coulombe R.A."/>
            <person name="De S."/>
            <person name="Delany M.E."/>
            <person name="Dodgson J.B."/>
            <person name="Dong J.J."/>
            <person name="Evans C."/>
            <person name="Frederickson K.M."/>
            <person name="Flicek P."/>
            <person name="Florea L."/>
            <person name="Folkerts O."/>
            <person name="Groenen M.A."/>
            <person name="Harkins T.T."/>
            <person name="Herrero J."/>
            <person name="Hoffmann S."/>
            <person name="Megens H.J."/>
            <person name="Jiang A."/>
            <person name="de Jong P."/>
            <person name="Kaiser P."/>
            <person name="Kim H."/>
            <person name="Kim K.W."/>
            <person name="Kim S."/>
            <person name="Langenberger D."/>
            <person name="Lee M.K."/>
            <person name="Lee T."/>
            <person name="Mane S."/>
            <person name="Marcais G."/>
            <person name="Marz M."/>
            <person name="McElroy A.P."/>
            <person name="Modise T."/>
            <person name="Nefedov M."/>
            <person name="Notredame C."/>
            <person name="Paton I.R."/>
            <person name="Payne W.S."/>
            <person name="Pertea G."/>
            <person name="Prickett D."/>
            <person name="Puiu D."/>
            <person name="Qioa D."/>
            <person name="Raineri E."/>
            <person name="Ruffier M."/>
            <person name="Salzberg S.L."/>
            <person name="Schatz M.C."/>
            <person name="Scheuring C."/>
            <person name="Schmidt C.J."/>
            <person name="Schroeder S."/>
            <person name="Searle S.M."/>
            <person name="Smith E.J."/>
            <person name="Smith J."/>
            <person name="Sonstegard T.S."/>
            <person name="Stadler P.F."/>
            <person name="Tafer H."/>
            <person name="Tu Z.J."/>
            <person name="Van Tassell C.P."/>
            <person name="Vilella A.J."/>
            <person name="Williams K.P."/>
            <person name="Yorke J.A."/>
            <person name="Zhang L."/>
            <person name="Zhang H.B."/>
            <person name="Zhang X."/>
            <person name="Zhang Y."/>
            <person name="Reed K.M."/>
        </authorList>
    </citation>
    <scope>NUCLEOTIDE SEQUENCE [LARGE SCALE GENOMIC DNA]</scope>
</reference>
<reference evidence="10" key="3">
    <citation type="submission" date="2025-09" db="UniProtKB">
        <authorList>
            <consortium name="Ensembl"/>
        </authorList>
    </citation>
    <scope>IDENTIFICATION</scope>
</reference>
<dbReference type="Gene3D" id="2.10.25.10">
    <property type="entry name" value="Laminin"/>
    <property type="match status" value="1"/>
</dbReference>
<name>G3UUF2_MELGA</name>
<feature type="disulfide bond" evidence="6">
    <location>
        <begin position="1952"/>
        <end position="2001"/>
    </location>
</feature>
<dbReference type="SMART" id="SM00216">
    <property type="entry name" value="VWD"/>
    <property type="match status" value="1"/>
</dbReference>
<evidence type="ECO:0000256" key="5">
    <source>
        <dbReference type="ARBA" id="ARBA00061260"/>
    </source>
</evidence>
<evidence type="ECO:0000256" key="1">
    <source>
        <dbReference type="ARBA" id="ARBA00004613"/>
    </source>
</evidence>
<evidence type="ECO:0000259" key="9">
    <source>
        <dbReference type="PROSITE" id="PS51233"/>
    </source>
</evidence>
<keyword evidence="4" id="KW-0325">Glycoprotein</keyword>
<evidence type="ECO:0000256" key="4">
    <source>
        <dbReference type="ARBA" id="ARBA00023180"/>
    </source>
</evidence>
<dbReference type="SUPFAM" id="SSF57567">
    <property type="entry name" value="Serine protease inhibitors"/>
    <property type="match status" value="1"/>
</dbReference>
<dbReference type="PANTHER" id="PTHR11339">
    <property type="entry name" value="EXTRACELLULAR MATRIX GLYCOPROTEIN RELATED"/>
    <property type="match status" value="1"/>
</dbReference>
<dbReference type="PROSITE" id="PS01225">
    <property type="entry name" value="CTCK_2"/>
    <property type="match status" value="1"/>
</dbReference>
<dbReference type="InterPro" id="IPR001846">
    <property type="entry name" value="VWF_type-D"/>
</dbReference>
<feature type="domain" description="CTCK" evidence="8">
    <location>
        <begin position="1938"/>
        <end position="2023"/>
    </location>
</feature>
<keyword evidence="3 6" id="KW-1015">Disulfide bond</keyword>
<keyword evidence="11" id="KW-1185">Reference proteome</keyword>
<dbReference type="Proteomes" id="UP000001645">
    <property type="component" value="Chromosome 5"/>
</dbReference>
<dbReference type="InterPro" id="IPR058755">
    <property type="entry name" value="Fn1-VW_OTOGL"/>
</dbReference>
<comment type="similarity">
    <text evidence="5">Belongs to the otogelin family.</text>
</comment>
<organism evidence="10 11">
    <name type="scientific">Meleagris gallopavo</name>
    <name type="common">Wild turkey</name>
    <dbReference type="NCBI Taxonomy" id="9103"/>
    <lineage>
        <taxon>Eukaryota</taxon>
        <taxon>Metazoa</taxon>
        <taxon>Chordata</taxon>
        <taxon>Craniata</taxon>
        <taxon>Vertebrata</taxon>
        <taxon>Euteleostomi</taxon>
        <taxon>Archelosauria</taxon>
        <taxon>Archosauria</taxon>
        <taxon>Dinosauria</taxon>
        <taxon>Saurischia</taxon>
        <taxon>Theropoda</taxon>
        <taxon>Coelurosauria</taxon>
        <taxon>Aves</taxon>
        <taxon>Neognathae</taxon>
        <taxon>Galloanserae</taxon>
        <taxon>Galliformes</taxon>
        <taxon>Phasianidae</taxon>
        <taxon>Meleagridinae</taxon>
        <taxon>Meleagris</taxon>
    </lineage>
</organism>